<keyword evidence="1" id="KW-1133">Transmembrane helix</keyword>
<dbReference type="EMBL" id="JANRHH010000029">
    <property type="protein sequence ID" value="MDN4593509.1"/>
    <property type="molecule type" value="Genomic_DNA"/>
</dbReference>
<comment type="caution">
    <text evidence="2">The sequence shown here is derived from an EMBL/GenBank/DDBJ whole genome shotgun (WGS) entry which is preliminary data.</text>
</comment>
<accession>A0ABT8IL84</accession>
<reference evidence="2" key="1">
    <citation type="submission" date="2022-08" db="EMBL/GenBank/DDBJ databases">
        <title>Polycladomyces zharkentsis sp. nov., a novel thermophilic CMC and starch-degrading bacterium isolated from a geothermal spring in Kazakhstan.</title>
        <authorList>
            <person name="Mashzhan A."/>
            <person name="Kistaubaeva A."/>
            <person name="Javier-Lopez R."/>
            <person name="Birkeland N.-K."/>
        </authorList>
    </citation>
    <scope>NUCLEOTIDE SEQUENCE</scope>
    <source>
        <strain evidence="2">KSR 13</strain>
    </source>
</reference>
<keyword evidence="3" id="KW-1185">Reference proteome</keyword>
<keyword evidence="1" id="KW-0472">Membrane</keyword>
<feature type="transmembrane region" description="Helical" evidence="1">
    <location>
        <begin position="6"/>
        <end position="26"/>
    </location>
</feature>
<evidence type="ECO:0008006" key="4">
    <source>
        <dbReference type="Google" id="ProtNLM"/>
    </source>
</evidence>
<protein>
    <recommendedName>
        <fullName evidence="4">Lipoprotein</fullName>
    </recommendedName>
</protein>
<keyword evidence="1" id="KW-0812">Transmembrane</keyword>
<dbReference type="Proteomes" id="UP001174196">
    <property type="component" value="Unassembled WGS sequence"/>
</dbReference>
<name>A0ABT8IL84_9BACL</name>
<dbReference type="RefSeq" id="WP_301238224.1">
    <property type="nucleotide sequence ID" value="NZ_JANRHH010000029.1"/>
</dbReference>
<gene>
    <name evidence="2" type="ORF">NWF35_06245</name>
</gene>
<proteinExistence type="predicted"/>
<sequence length="55" mass="6902">MKRRAWIWYLLIGSFLALTGCGRYYHAHYGPYYVTRHVPHYHVYHHHVYHHVYHH</sequence>
<dbReference type="PROSITE" id="PS51257">
    <property type="entry name" value="PROKAR_LIPOPROTEIN"/>
    <property type="match status" value="1"/>
</dbReference>
<evidence type="ECO:0000256" key="1">
    <source>
        <dbReference type="SAM" id="Phobius"/>
    </source>
</evidence>
<evidence type="ECO:0000313" key="2">
    <source>
        <dbReference type="EMBL" id="MDN4593509.1"/>
    </source>
</evidence>
<evidence type="ECO:0000313" key="3">
    <source>
        <dbReference type="Proteomes" id="UP001174196"/>
    </source>
</evidence>
<organism evidence="2 3">
    <name type="scientific">Polycladomyces subterraneus</name>
    <dbReference type="NCBI Taxonomy" id="1016997"/>
    <lineage>
        <taxon>Bacteria</taxon>
        <taxon>Bacillati</taxon>
        <taxon>Bacillota</taxon>
        <taxon>Bacilli</taxon>
        <taxon>Bacillales</taxon>
        <taxon>Thermoactinomycetaceae</taxon>
        <taxon>Polycladomyces</taxon>
    </lineage>
</organism>